<organism evidence="1 2">
    <name type="scientific">Pistacia atlantica</name>
    <dbReference type="NCBI Taxonomy" id="434234"/>
    <lineage>
        <taxon>Eukaryota</taxon>
        <taxon>Viridiplantae</taxon>
        <taxon>Streptophyta</taxon>
        <taxon>Embryophyta</taxon>
        <taxon>Tracheophyta</taxon>
        <taxon>Spermatophyta</taxon>
        <taxon>Magnoliopsida</taxon>
        <taxon>eudicotyledons</taxon>
        <taxon>Gunneridae</taxon>
        <taxon>Pentapetalae</taxon>
        <taxon>rosids</taxon>
        <taxon>malvids</taxon>
        <taxon>Sapindales</taxon>
        <taxon>Anacardiaceae</taxon>
        <taxon>Pistacia</taxon>
    </lineage>
</organism>
<dbReference type="Proteomes" id="UP001164250">
    <property type="component" value="Chromosome 2"/>
</dbReference>
<dbReference type="EMBL" id="CM047898">
    <property type="protein sequence ID" value="KAJ0104484.1"/>
    <property type="molecule type" value="Genomic_DNA"/>
</dbReference>
<proteinExistence type="predicted"/>
<accession>A0ACC1BX40</accession>
<evidence type="ECO:0000313" key="1">
    <source>
        <dbReference type="EMBL" id="KAJ0104484.1"/>
    </source>
</evidence>
<sequence length="65" mass="7350">MSTCRGIARSSSLLHLLVAQPDHLNCFCEYKEDTMMMSFLESISIKPFSFLLNATSRTSNANLIY</sequence>
<comment type="caution">
    <text evidence="1">The sequence shown here is derived from an EMBL/GenBank/DDBJ whole genome shotgun (WGS) entry which is preliminary data.</text>
</comment>
<keyword evidence="2" id="KW-1185">Reference proteome</keyword>
<evidence type="ECO:0000313" key="2">
    <source>
        <dbReference type="Proteomes" id="UP001164250"/>
    </source>
</evidence>
<name>A0ACC1BX40_9ROSI</name>
<reference evidence="2" key="1">
    <citation type="journal article" date="2023" name="G3 (Bethesda)">
        <title>Genome assembly and association tests identify interacting loci associated with vigor, precocity, and sex in interspecific pistachio rootstocks.</title>
        <authorList>
            <person name="Palmer W."/>
            <person name="Jacygrad E."/>
            <person name="Sagayaradj S."/>
            <person name="Cavanaugh K."/>
            <person name="Han R."/>
            <person name="Bertier L."/>
            <person name="Beede B."/>
            <person name="Kafkas S."/>
            <person name="Golino D."/>
            <person name="Preece J."/>
            <person name="Michelmore R."/>
        </authorList>
    </citation>
    <scope>NUCLEOTIDE SEQUENCE [LARGE SCALE GENOMIC DNA]</scope>
</reference>
<protein>
    <submittedName>
        <fullName evidence="1">Uncharacterized protein</fullName>
    </submittedName>
</protein>
<gene>
    <name evidence="1" type="ORF">Patl1_19521</name>
</gene>